<feature type="compositionally biased region" description="Low complexity" evidence="1">
    <location>
        <begin position="1"/>
        <end position="30"/>
    </location>
</feature>
<dbReference type="EMBL" id="AY059438">
    <property type="protein sequence ID" value="AAL13344.1"/>
    <property type="molecule type" value="mRNA"/>
</dbReference>
<evidence type="ECO:0000256" key="1">
    <source>
        <dbReference type="SAM" id="MobiDB-lite"/>
    </source>
</evidence>
<dbReference type="AGR" id="FB:FBgn0000581"/>
<evidence type="ECO:0000313" key="3">
    <source>
        <dbReference type="FlyBase" id="FBgn0000581"/>
    </source>
</evidence>
<dbReference type="FlyBase" id="FBgn0000581">
    <property type="gene designation" value="E(Pc)"/>
</dbReference>
<feature type="compositionally biased region" description="Low complexity" evidence="1">
    <location>
        <begin position="42"/>
        <end position="56"/>
    </location>
</feature>
<organism evidence="2">
    <name type="scientific">Drosophila melanogaster</name>
    <name type="common">Fruit fly</name>
    <dbReference type="NCBI Taxonomy" id="7227"/>
    <lineage>
        <taxon>Eukaryota</taxon>
        <taxon>Metazoa</taxon>
        <taxon>Ecdysozoa</taxon>
        <taxon>Arthropoda</taxon>
        <taxon>Hexapoda</taxon>
        <taxon>Insecta</taxon>
        <taxon>Pterygota</taxon>
        <taxon>Neoptera</taxon>
        <taxon>Endopterygota</taxon>
        <taxon>Diptera</taxon>
        <taxon>Brachycera</taxon>
        <taxon>Muscomorpha</taxon>
        <taxon>Ephydroidea</taxon>
        <taxon>Drosophilidae</taxon>
        <taxon>Drosophila</taxon>
        <taxon>Sophophora</taxon>
    </lineage>
</organism>
<accession>Q95TF0</accession>
<feature type="region of interest" description="Disordered" evidence="1">
    <location>
        <begin position="1"/>
        <end position="56"/>
    </location>
</feature>
<gene>
    <name evidence="2 3" type="primary">E(Pc)</name>
    <name evidence="3" type="ORF">CG7776</name>
</gene>
<proteinExistence type="evidence at transcript level"/>
<dbReference type="GO" id="GO:0035267">
    <property type="term" value="C:NuA4 histone acetyltransferase complex"/>
    <property type="evidence" value="ECO:0000314"/>
    <property type="project" value="FlyBase"/>
</dbReference>
<evidence type="ECO:0000313" key="2">
    <source>
        <dbReference type="EMBL" id="AAL13344.1"/>
    </source>
</evidence>
<dbReference type="GO" id="GO:0070983">
    <property type="term" value="P:dendrite guidance"/>
    <property type="evidence" value="ECO:0000315"/>
    <property type="project" value="FlyBase"/>
</dbReference>
<feature type="compositionally biased region" description="Gly residues" evidence="1">
    <location>
        <begin position="31"/>
        <end position="41"/>
    </location>
</feature>
<protein>
    <submittedName>
        <fullName evidence="2">GH05739p</fullName>
    </submittedName>
</protein>
<dbReference type="AlphaFoldDB" id="Q95TF0"/>
<reference evidence="2" key="1">
    <citation type="submission" date="2001-10" db="EMBL/GenBank/DDBJ databases">
        <authorList>
            <person name="Stapleton M."/>
            <person name="Brokstein P."/>
            <person name="Hong L."/>
            <person name="Agbayani A."/>
            <person name="Carlson J."/>
            <person name="Champe M."/>
            <person name="Chavez C."/>
            <person name="Dorsett V."/>
            <person name="Farfan D."/>
            <person name="Frise E."/>
            <person name="George R."/>
            <person name="Gonzalez M."/>
            <person name="Guarin H."/>
            <person name="Li P."/>
            <person name="Liao G."/>
            <person name="Miranda A."/>
            <person name="Mungall C.J."/>
            <person name="Nunoo J."/>
            <person name="Pacleb J."/>
            <person name="Paragas V."/>
            <person name="Park S."/>
            <person name="Phouanenavong S."/>
            <person name="Wan K."/>
            <person name="Yu C."/>
            <person name="Lewis S.E."/>
            <person name="Rubin G.M."/>
            <person name="Celniker S."/>
        </authorList>
    </citation>
    <scope>NUCLEOTIDE SEQUENCE</scope>
    <source>
        <strain evidence="2">Berkeley</strain>
    </source>
</reference>
<dbReference type="GO" id="GO:0005634">
    <property type="term" value="C:nucleus"/>
    <property type="evidence" value="ECO:0000314"/>
    <property type="project" value="FlyBase"/>
</dbReference>
<dbReference type="GO" id="GO:0006325">
    <property type="term" value="P:chromatin organization"/>
    <property type="evidence" value="ECO:0000315"/>
    <property type="project" value="FlyBase"/>
</dbReference>
<name>Q95TF0_DROME</name>
<dbReference type="OrthoDB" id="435275at2759"/>
<dbReference type="GO" id="GO:0005700">
    <property type="term" value="C:polytene chromosome"/>
    <property type="evidence" value="ECO:0000314"/>
    <property type="project" value="FlyBase"/>
</dbReference>
<sequence>MRRGWQRQQQLTSSTTLASAQRPSAQFGINANGGGNPGGGHIHAFGGRPRGLGPAPAAASLQLHRLFGEQERAGLKPIS</sequence>
<dbReference type="GO" id="GO:0000123">
    <property type="term" value="C:histone acetyltransferase complex"/>
    <property type="evidence" value="ECO:0000353"/>
    <property type="project" value="FlyBase"/>
</dbReference>